<dbReference type="PANTHER" id="PTHR21446:SF12">
    <property type="entry name" value="POTASSIUM CHANNEL TETRAMERIZATION DOMAIN CONTAINING 1"/>
    <property type="match status" value="1"/>
</dbReference>
<dbReference type="SUPFAM" id="SSF56349">
    <property type="entry name" value="DNA breaking-rejoining enzymes"/>
    <property type="match status" value="1"/>
</dbReference>
<name>A0A1X7UYG8_AMPQE</name>
<organism evidence="2">
    <name type="scientific">Amphimedon queenslandica</name>
    <name type="common">Sponge</name>
    <dbReference type="NCBI Taxonomy" id="400682"/>
    <lineage>
        <taxon>Eukaryota</taxon>
        <taxon>Metazoa</taxon>
        <taxon>Porifera</taxon>
        <taxon>Demospongiae</taxon>
        <taxon>Heteroscleromorpha</taxon>
        <taxon>Haplosclerida</taxon>
        <taxon>Niphatidae</taxon>
        <taxon>Amphimedon</taxon>
    </lineage>
</organism>
<evidence type="ECO:0000256" key="1">
    <source>
        <dbReference type="SAM" id="MobiDB-lite"/>
    </source>
</evidence>
<sequence length="148" mass="16429">MIDFYLSKIPENPKAFKLRPQKDLPADRATSWYINIPVGMNTLKAMLPGMSENAGTSTRFTNHSLCATSITCPFQSGVSEKIIQEKSGHRPLIALRQYERVTTEQQRCVTGILGSADLDIVKSEIKKDQEGGEGKQNEKPRNEGAVFS</sequence>
<proteinExistence type="predicted"/>
<feature type="region of interest" description="Disordered" evidence="1">
    <location>
        <begin position="124"/>
        <end position="148"/>
    </location>
</feature>
<dbReference type="InParanoid" id="A0A1X7UYG8"/>
<dbReference type="InterPro" id="IPR011010">
    <property type="entry name" value="DNA_brk_join_enz"/>
</dbReference>
<evidence type="ECO:0008006" key="3">
    <source>
        <dbReference type="Google" id="ProtNLM"/>
    </source>
</evidence>
<dbReference type="EnsemblMetazoa" id="Aqu2.1.32818_001">
    <property type="protein sequence ID" value="Aqu2.1.32818_001"/>
    <property type="gene ID" value="Aqu2.1.32818"/>
</dbReference>
<dbReference type="AlphaFoldDB" id="A0A1X7UYG8"/>
<evidence type="ECO:0000313" key="2">
    <source>
        <dbReference type="EnsemblMetazoa" id="Aqu2.1.32818_001"/>
    </source>
</evidence>
<protein>
    <recommendedName>
        <fullName evidence="3">DUF3504 domain-containing protein</fullName>
    </recommendedName>
</protein>
<dbReference type="InterPro" id="IPR052787">
    <property type="entry name" value="MAVS"/>
</dbReference>
<dbReference type="GO" id="GO:0003677">
    <property type="term" value="F:DNA binding"/>
    <property type="evidence" value="ECO:0007669"/>
    <property type="project" value="InterPro"/>
</dbReference>
<reference evidence="2" key="1">
    <citation type="submission" date="2017-05" db="UniProtKB">
        <authorList>
            <consortium name="EnsemblMetazoa"/>
        </authorList>
    </citation>
    <scope>IDENTIFICATION</scope>
</reference>
<dbReference type="PANTHER" id="PTHR21446">
    <property type="entry name" value="DUF3504 DOMAIN-CONTAINING PROTEIN"/>
    <property type="match status" value="1"/>
</dbReference>
<feature type="compositionally biased region" description="Basic and acidic residues" evidence="1">
    <location>
        <begin position="124"/>
        <end position="142"/>
    </location>
</feature>
<accession>A0A1X7UYG8</accession>